<evidence type="ECO:0000313" key="3">
    <source>
        <dbReference type="EMBL" id="AEM78373.1"/>
    </source>
</evidence>
<dbReference type="HOGENOM" id="CLU_128251_1_0_9"/>
<dbReference type="Proteomes" id="UP000008276">
    <property type="component" value="Chromosome"/>
</dbReference>
<evidence type="ECO:0000256" key="1">
    <source>
        <dbReference type="SAM" id="SignalP"/>
    </source>
</evidence>
<dbReference type="KEGG" id="twi:Thewi_0944"/>
<feature type="domain" description="Copper amine oxidase-like N-terminal" evidence="2">
    <location>
        <begin position="33"/>
        <end position="107"/>
    </location>
</feature>
<dbReference type="STRING" id="697303.Thewi_0944"/>
<keyword evidence="1" id="KW-0732">Signal</keyword>
<feature type="chain" id="PRO_5003433881" evidence="1">
    <location>
        <begin position="26"/>
        <end position="107"/>
    </location>
</feature>
<organism evidence="3 4">
    <name type="scientific">Thermoanaerobacter wiegelii Rt8.B1</name>
    <dbReference type="NCBI Taxonomy" id="697303"/>
    <lineage>
        <taxon>Bacteria</taxon>
        <taxon>Bacillati</taxon>
        <taxon>Bacillota</taxon>
        <taxon>Clostridia</taxon>
        <taxon>Thermoanaerobacterales</taxon>
        <taxon>Thermoanaerobacteraceae</taxon>
        <taxon>Thermoanaerobacter</taxon>
    </lineage>
</organism>
<protein>
    <submittedName>
        <fullName evidence="3">Copper amine oxidase-like domain-containing protein</fullName>
    </submittedName>
</protein>
<accession>G2MX86</accession>
<dbReference type="EMBL" id="CP002991">
    <property type="protein sequence ID" value="AEM78373.1"/>
    <property type="molecule type" value="Genomic_DNA"/>
</dbReference>
<name>G2MX86_9THEO</name>
<proteinExistence type="predicted"/>
<dbReference type="InterPro" id="IPR012854">
    <property type="entry name" value="Cu_amine_oxidase-like_N"/>
</dbReference>
<dbReference type="AlphaFoldDB" id="G2MX86"/>
<sequence length="107" mass="11675">MKKKWLLSLLFVALLMTSLPSSVVAVQPVTITFNGEQLHFDVPPVLENGRVLVPLRTIFEALGATVNWDGTTRTVTATQDNNIVKLTIGKSMAYKNGVAVKLDVPPK</sequence>
<keyword evidence="4" id="KW-1185">Reference proteome</keyword>
<reference evidence="3 4" key="1">
    <citation type="submission" date="2011-08" db="EMBL/GenBank/DDBJ databases">
        <title>Complete sequence of Thermoanaerobacter wiegelii Rt8.B1.</title>
        <authorList>
            <consortium name="US DOE Joint Genome Institute"/>
            <person name="Lucas S."/>
            <person name="Han J."/>
            <person name="Lapidus A."/>
            <person name="Cheng J.-F."/>
            <person name="Goodwin L."/>
            <person name="Pitluck S."/>
            <person name="Peters L."/>
            <person name="Mikhailova N."/>
            <person name="Zeytun A."/>
            <person name="Daligault H."/>
            <person name="Detter J.C."/>
            <person name="Han C."/>
            <person name="Tapia R."/>
            <person name="Land M."/>
            <person name="Hauser L."/>
            <person name="Kyrpides N."/>
            <person name="Ivanova N."/>
            <person name="Pagani I."/>
            <person name="Hemme C."/>
            <person name="Woyke T."/>
        </authorList>
    </citation>
    <scope>NUCLEOTIDE SEQUENCE [LARGE SCALE GENOMIC DNA]</scope>
    <source>
        <strain evidence="3 4">Rt8.B1</strain>
    </source>
</reference>
<dbReference type="Pfam" id="PF07833">
    <property type="entry name" value="Cu_amine_oxidN1"/>
    <property type="match status" value="1"/>
</dbReference>
<evidence type="ECO:0000259" key="2">
    <source>
        <dbReference type="Pfam" id="PF07833"/>
    </source>
</evidence>
<dbReference type="InterPro" id="IPR036582">
    <property type="entry name" value="Mao_N_sf"/>
</dbReference>
<dbReference type="Gene3D" id="3.30.457.10">
    <property type="entry name" value="Copper amine oxidase-like, N-terminal domain"/>
    <property type="match status" value="2"/>
</dbReference>
<feature type="signal peptide" evidence="1">
    <location>
        <begin position="1"/>
        <end position="25"/>
    </location>
</feature>
<dbReference type="eggNOG" id="COG0823">
    <property type="taxonomic scope" value="Bacteria"/>
</dbReference>
<evidence type="ECO:0000313" key="4">
    <source>
        <dbReference type="Proteomes" id="UP000008276"/>
    </source>
</evidence>
<dbReference type="RefSeq" id="WP_014062633.1">
    <property type="nucleotide sequence ID" value="NC_015958.1"/>
</dbReference>
<gene>
    <name evidence="3" type="ORF">Thewi_0944</name>
</gene>
<dbReference type="SUPFAM" id="SSF55383">
    <property type="entry name" value="Copper amine oxidase, domain N"/>
    <property type="match status" value="1"/>
</dbReference>